<proteinExistence type="predicted"/>
<dbReference type="AlphaFoldDB" id="A0A1B7N6P3"/>
<name>A0A1B7N6P3_9AGAM</name>
<dbReference type="EMBL" id="KV448209">
    <property type="protein sequence ID" value="OAX40525.1"/>
    <property type="molecule type" value="Genomic_DNA"/>
</dbReference>
<organism evidence="1 2">
    <name type="scientific">Rhizopogon vinicolor AM-OR11-026</name>
    <dbReference type="NCBI Taxonomy" id="1314800"/>
    <lineage>
        <taxon>Eukaryota</taxon>
        <taxon>Fungi</taxon>
        <taxon>Dikarya</taxon>
        <taxon>Basidiomycota</taxon>
        <taxon>Agaricomycotina</taxon>
        <taxon>Agaricomycetes</taxon>
        <taxon>Agaricomycetidae</taxon>
        <taxon>Boletales</taxon>
        <taxon>Suillineae</taxon>
        <taxon>Rhizopogonaceae</taxon>
        <taxon>Rhizopogon</taxon>
    </lineage>
</organism>
<gene>
    <name evidence="1" type="ORF">K503DRAFT_768529</name>
</gene>
<sequence>MSGSLPALAATAFVVPLGRHLRFLAVSLLVFHRTRKGLLYCRCATESGTRITIISTSRVAIIIGTYQILTGQLQTEVDLLLGFYQVPRQKGRVISTLGQVLFVTF</sequence>
<keyword evidence="2" id="KW-1185">Reference proteome</keyword>
<protein>
    <submittedName>
        <fullName evidence="1">Uncharacterized protein</fullName>
    </submittedName>
</protein>
<reference evidence="1 2" key="1">
    <citation type="submission" date="2016-06" db="EMBL/GenBank/DDBJ databases">
        <title>Comparative genomics of the ectomycorrhizal sister species Rhizopogon vinicolor and Rhizopogon vesiculosus (Basidiomycota: Boletales) reveals a divergence of the mating type B locus.</title>
        <authorList>
            <consortium name="DOE Joint Genome Institute"/>
            <person name="Mujic A.B."/>
            <person name="Kuo A."/>
            <person name="Tritt A."/>
            <person name="Lipzen A."/>
            <person name="Chen C."/>
            <person name="Johnson J."/>
            <person name="Sharma A."/>
            <person name="Barry K."/>
            <person name="Grigoriev I.V."/>
            <person name="Spatafora J.W."/>
        </authorList>
    </citation>
    <scope>NUCLEOTIDE SEQUENCE [LARGE SCALE GENOMIC DNA]</scope>
    <source>
        <strain evidence="1 2">AM-OR11-026</strain>
    </source>
</reference>
<evidence type="ECO:0000313" key="1">
    <source>
        <dbReference type="EMBL" id="OAX40525.1"/>
    </source>
</evidence>
<dbReference type="Proteomes" id="UP000092154">
    <property type="component" value="Unassembled WGS sequence"/>
</dbReference>
<dbReference type="InParanoid" id="A0A1B7N6P3"/>
<evidence type="ECO:0000313" key="2">
    <source>
        <dbReference type="Proteomes" id="UP000092154"/>
    </source>
</evidence>
<accession>A0A1B7N6P3</accession>